<sequence>MLINDRKRSVFVVSRSAVNVSDSNWLPRTSNPARSTKEWVGKLSQLDFGRLFNLQASTPPVVETAALQRVEQSKPSPEPKHKDYDCSGVGVGESRQQRR</sequence>
<protein>
    <submittedName>
        <fullName evidence="2">Uncharacterized protein</fullName>
    </submittedName>
</protein>
<feature type="region of interest" description="Disordered" evidence="1">
    <location>
        <begin position="68"/>
        <end position="99"/>
    </location>
</feature>
<name>A0A6A4IGZ6_9AGAR</name>
<dbReference type="EMBL" id="ML769389">
    <property type="protein sequence ID" value="KAE9408993.1"/>
    <property type="molecule type" value="Genomic_DNA"/>
</dbReference>
<dbReference type="Proteomes" id="UP000799118">
    <property type="component" value="Unassembled WGS sequence"/>
</dbReference>
<evidence type="ECO:0000313" key="2">
    <source>
        <dbReference type="EMBL" id="KAE9408993.1"/>
    </source>
</evidence>
<organism evidence="2 3">
    <name type="scientific">Gymnopus androsaceus JB14</name>
    <dbReference type="NCBI Taxonomy" id="1447944"/>
    <lineage>
        <taxon>Eukaryota</taxon>
        <taxon>Fungi</taxon>
        <taxon>Dikarya</taxon>
        <taxon>Basidiomycota</taxon>
        <taxon>Agaricomycotina</taxon>
        <taxon>Agaricomycetes</taxon>
        <taxon>Agaricomycetidae</taxon>
        <taxon>Agaricales</taxon>
        <taxon>Marasmiineae</taxon>
        <taxon>Omphalotaceae</taxon>
        <taxon>Gymnopus</taxon>
    </lineage>
</organism>
<reference evidence="2" key="1">
    <citation type="journal article" date="2019" name="Environ. Microbiol.">
        <title>Fungal ecological strategies reflected in gene transcription - a case study of two litter decomposers.</title>
        <authorList>
            <person name="Barbi F."/>
            <person name="Kohler A."/>
            <person name="Barry K."/>
            <person name="Baskaran P."/>
            <person name="Daum C."/>
            <person name="Fauchery L."/>
            <person name="Ihrmark K."/>
            <person name="Kuo A."/>
            <person name="LaButti K."/>
            <person name="Lipzen A."/>
            <person name="Morin E."/>
            <person name="Grigoriev I.V."/>
            <person name="Henrissat B."/>
            <person name="Lindahl B."/>
            <person name="Martin F."/>
        </authorList>
    </citation>
    <scope>NUCLEOTIDE SEQUENCE</scope>
    <source>
        <strain evidence="2">JB14</strain>
    </source>
</reference>
<gene>
    <name evidence="2" type="ORF">BT96DRAFT_629246</name>
</gene>
<evidence type="ECO:0000256" key="1">
    <source>
        <dbReference type="SAM" id="MobiDB-lite"/>
    </source>
</evidence>
<dbReference type="AlphaFoldDB" id="A0A6A4IGZ6"/>
<proteinExistence type="predicted"/>
<keyword evidence="3" id="KW-1185">Reference proteome</keyword>
<evidence type="ECO:0000313" key="3">
    <source>
        <dbReference type="Proteomes" id="UP000799118"/>
    </source>
</evidence>
<accession>A0A6A4IGZ6</accession>